<name>A0AAE0XRW8_9GAST</name>
<gene>
    <name evidence="1" type="ORF">RRG08_052021</name>
</gene>
<accession>A0AAE0XRW8</accession>
<keyword evidence="2" id="KW-1185">Reference proteome</keyword>
<evidence type="ECO:0000313" key="2">
    <source>
        <dbReference type="Proteomes" id="UP001283361"/>
    </source>
</evidence>
<sequence length="78" mass="9146">MASAALCNHLFLFVFQKFNVTRMRRQVDMDVHWLTIRTTMETARCLYKMRTAVWSRAHGSNDFNLSAARQIYSPAMDD</sequence>
<evidence type="ECO:0000313" key="1">
    <source>
        <dbReference type="EMBL" id="KAK3706983.1"/>
    </source>
</evidence>
<reference evidence="1" key="1">
    <citation type="journal article" date="2023" name="G3 (Bethesda)">
        <title>A reference genome for the long-term kleptoplast-retaining sea slug Elysia crispata morphotype clarki.</title>
        <authorList>
            <person name="Eastman K.E."/>
            <person name="Pendleton A.L."/>
            <person name="Shaikh M.A."/>
            <person name="Suttiyut T."/>
            <person name="Ogas R."/>
            <person name="Tomko P."/>
            <person name="Gavelis G."/>
            <person name="Widhalm J.R."/>
            <person name="Wisecaver J.H."/>
        </authorList>
    </citation>
    <scope>NUCLEOTIDE SEQUENCE</scope>
    <source>
        <strain evidence="1">ECLA1</strain>
    </source>
</reference>
<organism evidence="1 2">
    <name type="scientific">Elysia crispata</name>
    <name type="common">lettuce slug</name>
    <dbReference type="NCBI Taxonomy" id="231223"/>
    <lineage>
        <taxon>Eukaryota</taxon>
        <taxon>Metazoa</taxon>
        <taxon>Spiralia</taxon>
        <taxon>Lophotrochozoa</taxon>
        <taxon>Mollusca</taxon>
        <taxon>Gastropoda</taxon>
        <taxon>Heterobranchia</taxon>
        <taxon>Euthyneura</taxon>
        <taxon>Panpulmonata</taxon>
        <taxon>Sacoglossa</taxon>
        <taxon>Placobranchoidea</taxon>
        <taxon>Plakobranchidae</taxon>
        <taxon>Elysia</taxon>
    </lineage>
</organism>
<dbReference type="EMBL" id="JAWDGP010007735">
    <property type="protein sequence ID" value="KAK3706983.1"/>
    <property type="molecule type" value="Genomic_DNA"/>
</dbReference>
<dbReference type="Proteomes" id="UP001283361">
    <property type="component" value="Unassembled WGS sequence"/>
</dbReference>
<dbReference type="AlphaFoldDB" id="A0AAE0XRW8"/>
<proteinExistence type="predicted"/>
<protein>
    <submittedName>
        <fullName evidence="1">Uncharacterized protein</fullName>
    </submittedName>
</protein>
<comment type="caution">
    <text evidence="1">The sequence shown here is derived from an EMBL/GenBank/DDBJ whole genome shotgun (WGS) entry which is preliminary data.</text>
</comment>